<evidence type="ECO:0000256" key="10">
    <source>
        <dbReference type="ARBA" id="ARBA00023043"/>
    </source>
</evidence>
<dbReference type="Gene3D" id="1.10.220.150">
    <property type="entry name" value="Arf GTPase activating protein"/>
    <property type="match status" value="1"/>
</dbReference>
<feature type="domain" description="Arf-GAP" evidence="16">
    <location>
        <begin position="930"/>
        <end position="1050"/>
    </location>
</feature>
<dbReference type="Gene3D" id="2.30.29.30">
    <property type="entry name" value="Pleckstrin-homology domain (PH domain)/Phosphotyrosine-binding domain (PTB)"/>
    <property type="match status" value="2"/>
</dbReference>
<protein>
    <recommendedName>
        <fullName evidence="19">ArfGAP with GTPase domain, ankyrin repeat and PH domain 3</fullName>
    </recommendedName>
</protein>
<dbReference type="InterPro" id="IPR011993">
    <property type="entry name" value="PH-like_dom_sf"/>
</dbReference>
<comment type="similarity">
    <text evidence="2">Belongs to the centaurin gamma-like family.</text>
</comment>
<evidence type="ECO:0000256" key="14">
    <source>
        <dbReference type="SAM" id="MobiDB-lite"/>
    </source>
</evidence>
<dbReference type="InterPro" id="IPR001806">
    <property type="entry name" value="Small_GTPase"/>
</dbReference>
<feature type="compositionally biased region" description="Polar residues" evidence="14">
    <location>
        <begin position="653"/>
        <end position="663"/>
    </location>
</feature>
<feature type="domain" description="PH" evidence="15">
    <location>
        <begin position="585"/>
        <end position="909"/>
    </location>
</feature>
<keyword evidence="5" id="KW-0479">Metal-binding</keyword>
<dbReference type="FunFam" id="3.40.50.300:FF:000178">
    <property type="entry name" value="Arf-GAP with GTPase, ANK repeat and PH domain-containing protein 1"/>
    <property type="match status" value="1"/>
</dbReference>
<dbReference type="CDD" id="cd04103">
    <property type="entry name" value="Centaurin_gamma"/>
    <property type="match status" value="1"/>
</dbReference>
<proteinExistence type="inferred from homology"/>
<feature type="region of interest" description="Disordered" evidence="14">
    <location>
        <begin position="1158"/>
        <end position="1179"/>
    </location>
</feature>
<keyword evidence="3" id="KW-0343">GTPase activation</keyword>
<keyword evidence="11" id="KW-0342">GTP-binding</keyword>
<feature type="region of interest" description="Disordered" evidence="14">
    <location>
        <begin position="205"/>
        <end position="253"/>
    </location>
</feature>
<evidence type="ECO:0000256" key="1">
    <source>
        <dbReference type="ARBA" id="ARBA00004496"/>
    </source>
</evidence>
<dbReference type="Proteomes" id="UP001488838">
    <property type="component" value="Unassembled WGS sequence"/>
</dbReference>
<keyword evidence="7" id="KW-0547">Nucleotide-binding</keyword>
<dbReference type="PROSITE" id="PS51421">
    <property type="entry name" value="RAS"/>
    <property type="match status" value="1"/>
</dbReference>
<dbReference type="PROSITE" id="PS50297">
    <property type="entry name" value="ANK_REP_REGION"/>
    <property type="match status" value="1"/>
</dbReference>
<accession>A0AAW0J4Y6</accession>
<dbReference type="AlphaFoldDB" id="A0AAW0J4Y6"/>
<feature type="compositionally biased region" description="Pro residues" evidence="14">
    <location>
        <begin position="97"/>
        <end position="107"/>
    </location>
</feature>
<evidence type="ECO:0000256" key="6">
    <source>
        <dbReference type="ARBA" id="ARBA00022737"/>
    </source>
</evidence>
<dbReference type="PANTHER" id="PTHR45819">
    <property type="entry name" value="CENTAURIN-GAMMA-1A"/>
    <property type="match status" value="1"/>
</dbReference>
<evidence type="ECO:0000256" key="12">
    <source>
        <dbReference type="PROSITE-ProRule" id="PRU00023"/>
    </source>
</evidence>
<name>A0AAW0J4Y6_MYOGA</name>
<dbReference type="GO" id="GO:0003924">
    <property type="term" value="F:GTPase activity"/>
    <property type="evidence" value="ECO:0007669"/>
    <property type="project" value="InterPro"/>
</dbReference>
<dbReference type="InterPro" id="IPR001849">
    <property type="entry name" value="PH_domain"/>
</dbReference>
<dbReference type="SMART" id="SM00173">
    <property type="entry name" value="RAS"/>
    <property type="match status" value="1"/>
</dbReference>
<dbReference type="SMART" id="SM00175">
    <property type="entry name" value="RAB"/>
    <property type="match status" value="1"/>
</dbReference>
<feature type="region of interest" description="Disordered" evidence="14">
    <location>
        <begin position="645"/>
        <end position="717"/>
    </location>
</feature>
<dbReference type="SUPFAM" id="SSF57863">
    <property type="entry name" value="ArfGap/RecO-like zinc finger"/>
    <property type="match status" value="1"/>
</dbReference>
<evidence type="ECO:0000256" key="3">
    <source>
        <dbReference type="ARBA" id="ARBA00022468"/>
    </source>
</evidence>
<dbReference type="FunFam" id="2.30.29.30:FF:000199">
    <property type="entry name" value="Arf-GAP with GTPase, ANK repeat and PH domain-containing protein 3"/>
    <property type="match status" value="1"/>
</dbReference>
<dbReference type="Gene3D" id="1.25.40.20">
    <property type="entry name" value="Ankyrin repeat-containing domain"/>
    <property type="match status" value="1"/>
</dbReference>
<feature type="region of interest" description="Disordered" evidence="14">
    <location>
        <begin position="51"/>
        <end position="128"/>
    </location>
</feature>
<keyword evidence="6" id="KW-0677">Repeat</keyword>
<feature type="compositionally biased region" description="Basic residues" evidence="14">
    <location>
        <begin position="758"/>
        <end position="768"/>
    </location>
</feature>
<dbReference type="GO" id="GO:0008270">
    <property type="term" value="F:zinc ion binding"/>
    <property type="evidence" value="ECO:0007669"/>
    <property type="project" value="UniProtKB-KW"/>
</dbReference>
<evidence type="ECO:0000259" key="16">
    <source>
        <dbReference type="PROSITE" id="PS50115"/>
    </source>
</evidence>
<dbReference type="SMART" id="SM00248">
    <property type="entry name" value="ANK"/>
    <property type="match status" value="2"/>
</dbReference>
<dbReference type="Pfam" id="PF12796">
    <property type="entry name" value="Ank_2"/>
    <property type="match status" value="1"/>
</dbReference>
<comment type="caution">
    <text evidence="17">The sequence shown here is derived from an EMBL/GenBank/DDBJ whole genome shotgun (WGS) entry which is preliminary data.</text>
</comment>
<dbReference type="PANTHER" id="PTHR45819:SF2">
    <property type="entry name" value="ARF-GAP WITH GTPASE, ANK REPEAT AND PH DOMAIN-CONTAINING PROTEIN 3"/>
    <property type="match status" value="1"/>
</dbReference>
<dbReference type="InterPro" id="IPR038508">
    <property type="entry name" value="ArfGAP_dom_sf"/>
</dbReference>
<dbReference type="SUPFAM" id="SSF50729">
    <property type="entry name" value="PH domain-like"/>
    <property type="match status" value="1"/>
</dbReference>
<evidence type="ECO:0000259" key="15">
    <source>
        <dbReference type="PROSITE" id="PS50003"/>
    </source>
</evidence>
<dbReference type="InterPro" id="IPR002110">
    <property type="entry name" value="Ankyrin_rpt"/>
</dbReference>
<dbReference type="PROSITE" id="PS50115">
    <property type="entry name" value="ARFGAP"/>
    <property type="match status" value="1"/>
</dbReference>
<evidence type="ECO:0000313" key="18">
    <source>
        <dbReference type="Proteomes" id="UP001488838"/>
    </source>
</evidence>
<dbReference type="Gene3D" id="3.40.50.300">
    <property type="entry name" value="P-loop containing nucleotide triphosphate hydrolases"/>
    <property type="match status" value="1"/>
</dbReference>
<dbReference type="InterPro" id="IPR001164">
    <property type="entry name" value="ArfGAP_dom"/>
</dbReference>
<comment type="subcellular location">
    <subcellularLocation>
        <location evidence="1">Cytoplasm</location>
    </subcellularLocation>
</comment>
<dbReference type="GO" id="GO:0005634">
    <property type="term" value="C:nucleus"/>
    <property type="evidence" value="ECO:0007669"/>
    <property type="project" value="TreeGrafter"/>
</dbReference>
<evidence type="ECO:0000256" key="4">
    <source>
        <dbReference type="ARBA" id="ARBA00022490"/>
    </source>
</evidence>
<feature type="region of interest" description="Disordered" evidence="14">
    <location>
        <begin position="738"/>
        <end position="784"/>
    </location>
</feature>
<keyword evidence="8 13" id="KW-0863">Zinc-finger</keyword>
<dbReference type="PROSITE" id="PS50003">
    <property type="entry name" value="PH_DOMAIN"/>
    <property type="match status" value="1"/>
</dbReference>
<evidence type="ECO:0000256" key="11">
    <source>
        <dbReference type="ARBA" id="ARBA00023134"/>
    </source>
</evidence>
<evidence type="ECO:0000256" key="9">
    <source>
        <dbReference type="ARBA" id="ARBA00022833"/>
    </source>
</evidence>
<dbReference type="PRINTS" id="PR00405">
    <property type="entry name" value="REVINTRACTNG"/>
</dbReference>
<dbReference type="SUPFAM" id="SSF48403">
    <property type="entry name" value="Ankyrin repeat"/>
    <property type="match status" value="1"/>
</dbReference>
<dbReference type="InterPro" id="IPR051282">
    <property type="entry name" value="Arf-GAP_GTPase_ANK_PH"/>
</dbReference>
<evidence type="ECO:0008006" key="19">
    <source>
        <dbReference type="Google" id="ProtNLM"/>
    </source>
</evidence>
<dbReference type="GO" id="GO:0005525">
    <property type="term" value="F:GTP binding"/>
    <property type="evidence" value="ECO:0007669"/>
    <property type="project" value="UniProtKB-KW"/>
</dbReference>
<dbReference type="Pfam" id="PF00071">
    <property type="entry name" value="Ras"/>
    <property type="match status" value="1"/>
</dbReference>
<keyword evidence="4" id="KW-0963">Cytoplasm</keyword>
<feature type="compositionally biased region" description="Low complexity" evidence="14">
    <location>
        <begin position="66"/>
        <end position="80"/>
    </location>
</feature>
<sequence length="1179" mass="127413">MERGWPPGESCSGERPAVCRRALSVCDSLDLRSAPADRTAAALQAALCAAREQPARPRSVCSGTPGSAPSGARGLLLGLLRPRHGRRGPAPSERPGSPAPSPEPSPAPVRRSRGPGERAARPRPTSMTFLEVNRLELAATEAPGAGLGRTGSSGFLRGASLWSSQRWQVFRGGGGRGGTESPRRGLSALRKSFSFRLRRGQEIRRSESGLLARPPRARTRSDGDASSLGTFPSRRDLLGADTPCAPPEPGRPRAASLWKLLTSRFRRREPAPAAPLWSRRAARAPGLLGTSSDSFVNSQEWTLSRSVPELKVGIVGNLSSGKSALVHRYLTGTYVQEESPEGGRFKKEIVVDGQSYLLLIRDEGGPPELQFAAWVDAVVFVFSLEDEISFQTVYNYFLRLCSFRNASEVPMVLVGTQDAISAANPRVIDDSRARKLSTDLKRCTYYETCATYGLNVERVFQDVAQKVVALRKKQQLAIGPCKSLPNSPSHSAVSAASIPAVHINQATNGGSSAFSDYSSSVPSTPSISQRELRIETIAASSTPTPIRKQSKRRSNIFTSRKGADLDREKKAAECKVDSIGSGRAIPIKQGILLKRSGKSLNKEWKKKYVTLCDNGLLTYHPSLHDYMQNIHGKEIDLLRTTVKVPGKRLPRATPTTAPGTSPRANGLAMERSNTQLGGGTGAPHSASSASLHSERPHSSSAWAGLRPDGLHQRSCSVSSADQWNEAAALPASMQYPASDPAEVLSSSPKLEPPPSPHSNRKKHRRKKSTTGTPRPDGPSSAAEVFGENMFSPTHLPFLPVYARAVGEGPSSQEPCADAVRNIGFNELQNEEAAADTHLVHLLPDALSWCPFLVWSGSEQWPPPFPDSTGEAEESFEFVVVSLTGQTWHFEASTAEERELWVQSVQAQILASLQGCRSAKDKTRLGNQNTALAVQAVRTVRGNSFCIDCEAPNPDWASLNLGALMCIECSGIHRHLGAHLSRVRSLDLDDWPPELLAVMTAMGNALANSVWEGALDGYSKPGPEACREEKERWIRAKYEQKLFLAPLPSSDVPLGQQLLRAVVEDDLRLLVMLLAHGSKEEVNETYGDGDGRTALHLSSAMANVVFTQLLIWYGVDVRSRDARGLTPLAYARRAGSQECADILIQHGCPVEGCGLAPTPNREPANGTNSSAELHRSPSLL</sequence>
<dbReference type="Pfam" id="PF01412">
    <property type="entry name" value="ArfGap"/>
    <property type="match status" value="1"/>
</dbReference>
<dbReference type="InterPro" id="IPR037278">
    <property type="entry name" value="ARFGAP/RecO"/>
</dbReference>
<evidence type="ECO:0000256" key="2">
    <source>
        <dbReference type="ARBA" id="ARBA00005430"/>
    </source>
</evidence>
<dbReference type="CDD" id="cd08855">
    <property type="entry name" value="ArfGap_AGAP3"/>
    <property type="match status" value="1"/>
</dbReference>
<evidence type="ECO:0000313" key="17">
    <source>
        <dbReference type="EMBL" id="KAK7821854.1"/>
    </source>
</evidence>
<reference evidence="17 18" key="1">
    <citation type="journal article" date="2023" name="bioRxiv">
        <title>Conserved and derived expression patterns and positive selection on dental genes reveal complex evolutionary context of ever-growing rodent molars.</title>
        <authorList>
            <person name="Calamari Z.T."/>
            <person name="Song A."/>
            <person name="Cohen E."/>
            <person name="Akter M."/>
            <person name="Roy R.D."/>
            <person name="Hallikas O."/>
            <person name="Christensen M.M."/>
            <person name="Li P."/>
            <person name="Marangoni P."/>
            <person name="Jernvall J."/>
            <person name="Klein O.D."/>
        </authorList>
    </citation>
    <scope>NUCLEOTIDE SEQUENCE [LARGE SCALE GENOMIC DNA]</scope>
    <source>
        <strain evidence="17">V071</strain>
    </source>
</reference>
<evidence type="ECO:0000256" key="8">
    <source>
        <dbReference type="ARBA" id="ARBA00022771"/>
    </source>
</evidence>
<dbReference type="SMART" id="SM00105">
    <property type="entry name" value="ArfGap"/>
    <property type="match status" value="1"/>
</dbReference>
<evidence type="ECO:0000256" key="5">
    <source>
        <dbReference type="ARBA" id="ARBA00022723"/>
    </source>
</evidence>
<dbReference type="GO" id="GO:0005096">
    <property type="term" value="F:GTPase activator activity"/>
    <property type="evidence" value="ECO:0007669"/>
    <property type="project" value="UniProtKB-KW"/>
</dbReference>
<organism evidence="17 18">
    <name type="scientific">Myodes glareolus</name>
    <name type="common">Bank vole</name>
    <name type="synonym">Clethrionomys glareolus</name>
    <dbReference type="NCBI Taxonomy" id="447135"/>
    <lineage>
        <taxon>Eukaryota</taxon>
        <taxon>Metazoa</taxon>
        <taxon>Chordata</taxon>
        <taxon>Craniata</taxon>
        <taxon>Vertebrata</taxon>
        <taxon>Euteleostomi</taxon>
        <taxon>Mammalia</taxon>
        <taxon>Eutheria</taxon>
        <taxon>Euarchontoglires</taxon>
        <taxon>Glires</taxon>
        <taxon>Rodentia</taxon>
        <taxon>Myomorpha</taxon>
        <taxon>Muroidea</taxon>
        <taxon>Cricetidae</taxon>
        <taxon>Arvicolinae</taxon>
        <taxon>Myodes</taxon>
    </lineage>
</organism>
<dbReference type="EMBL" id="JBBHLL010000062">
    <property type="protein sequence ID" value="KAK7821854.1"/>
    <property type="molecule type" value="Genomic_DNA"/>
</dbReference>
<keyword evidence="9" id="KW-0862">Zinc</keyword>
<evidence type="ECO:0000256" key="13">
    <source>
        <dbReference type="PROSITE-ProRule" id="PRU00288"/>
    </source>
</evidence>
<evidence type="ECO:0000256" key="7">
    <source>
        <dbReference type="ARBA" id="ARBA00022741"/>
    </source>
</evidence>
<gene>
    <name evidence="17" type="ORF">U0070_004818</name>
</gene>
<dbReference type="SUPFAM" id="SSF52540">
    <property type="entry name" value="P-loop containing nucleoside triphosphate hydrolases"/>
    <property type="match status" value="1"/>
</dbReference>
<dbReference type="InterPro" id="IPR027417">
    <property type="entry name" value="P-loop_NTPase"/>
</dbReference>
<dbReference type="GO" id="GO:0005737">
    <property type="term" value="C:cytoplasm"/>
    <property type="evidence" value="ECO:0007669"/>
    <property type="project" value="UniProtKB-SubCell"/>
</dbReference>
<dbReference type="PROSITE" id="PS51419">
    <property type="entry name" value="RAB"/>
    <property type="match status" value="1"/>
</dbReference>
<dbReference type="InterPro" id="IPR036770">
    <property type="entry name" value="Ankyrin_rpt-contain_sf"/>
</dbReference>
<keyword evidence="18" id="KW-1185">Reference proteome</keyword>
<dbReference type="FunFam" id="1.25.40.20:FF:000038">
    <property type="entry name" value="Arf-GAP with GTPase, ANK repeat and PH domain-containing protein 3"/>
    <property type="match status" value="1"/>
</dbReference>
<dbReference type="FunFam" id="1.10.220.150:FF:000001">
    <property type="entry name" value="Arf-GAP with GTPase, ANK repeat and PH domain-containing protein 1"/>
    <property type="match status" value="1"/>
</dbReference>
<dbReference type="SMART" id="SM00233">
    <property type="entry name" value="PH"/>
    <property type="match status" value="1"/>
</dbReference>
<feature type="repeat" description="ANK" evidence="12">
    <location>
        <begin position="1089"/>
        <end position="1121"/>
    </location>
</feature>
<dbReference type="PROSITE" id="PS50088">
    <property type="entry name" value="ANK_REPEAT"/>
    <property type="match status" value="1"/>
</dbReference>
<keyword evidence="10 12" id="KW-0040">ANK repeat</keyword>